<organism evidence="1 2">
    <name type="scientific">Ralstonia phage BOESR1</name>
    <dbReference type="NCBI Taxonomy" id="3034917"/>
    <lineage>
        <taxon>Viruses</taxon>
        <taxon>Duplodnaviria</taxon>
        <taxon>Heunggongvirae</taxon>
        <taxon>Uroviricota</taxon>
        <taxon>Caudoviricetes</taxon>
        <taxon>Autographivirales</taxon>
        <taxon>Autographivirales incertae sedis</taxon>
        <taxon>Boesrvirus</taxon>
        <taxon>Boesrvirus BOESR1</taxon>
    </lineage>
</organism>
<evidence type="ECO:0000313" key="1">
    <source>
        <dbReference type="EMBL" id="WLW40579.1"/>
    </source>
</evidence>
<name>A0AA50F2R4_9CAUD</name>
<dbReference type="EMBL" id="OR367448">
    <property type="protein sequence ID" value="WLW40579.1"/>
    <property type="molecule type" value="Genomic_DNA"/>
</dbReference>
<protein>
    <submittedName>
        <fullName evidence="1">Uncharacterized protein</fullName>
    </submittedName>
</protein>
<evidence type="ECO:0000313" key="2">
    <source>
        <dbReference type="Proteomes" id="UP001182455"/>
    </source>
</evidence>
<gene>
    <name evidence="1" type="ORF">HIBIKMCM_00012</name>
</gene>
<dbReference type="Proteomes" id="UP001182455">
    <property type="component" value="Segment"/>
</dbReference>
<sequence length="49" mass="5689">MRIFAVDFMLDGKRVDRDYVTARNEKHALTIAERTTTVSEYDEVEVSPL</sequence>
<proteinExistence type="predicted"/>
<reference evidence="1" key="1">
    <citation type="submission" date="2023-07" db="EMBL/GenBank/DDBJ databases">
        <title>First report of Ralstonia pseudosolanacearum infecting Boesenbergia rotunda from Thailand.</title>
        <authorList>
            <person name="Carroll S."/>
            <person name="McGreig S."/>
            <person name="Bryning A."/>
            <person name="Vicente J.G."/>
            <person name="Aspin A."/>
        </authorList>
    </citation>
    <scope>NUCLEOTIDE SEQUENCE</scope>
</reference>
<accession>A0AA50F2R4</accession>
<keyword evidence="2" id="KW-1185">Reference proteome</keyword>